<protein>
    <submittedName>
        <fullName evidence="2">Uncharacterized protein</fullName>
    </submittedName>
</protein>
<evidence type="ECO:0000256" key="1">
    <source>
        <dbReference type="SAM" id="Phobius"/>
    </source>
</evidence>
<gene>
    <name evidence="2" type="ORF">AMON00008_LOCUS18380</name>
</gene>
<evidence type="ECO:0000313" key="2">
    <source>
        <dbReference type="EMBL" id="CAE4579702.1"/>
    </source>
</evidence>
<sequence>MSSPGMFSEMMWRMQSMLRKNSMLLPGVLLLISSVLVLHEHMTSDRLDLRTFLTLVLATMVPLAYIDSVISSRSDPTGLLVNFGGRVLLLHVCFLLLRFRLLWYPGVFYLNLQNVIGFFCGLAALLIGFLPLLTVKDVHYVTIIVAFAIVAAISTELVTWGLHLARNYRRELTLEILGTSSEYVEILAFVPAVWTVFITGRKDAAPMQVRPEQAKAAALAFFTFLMGFYFLEDAITAVFTIREDTVAAFAHVLHFLLLGDVSTFLVMHVFNPDKANMTVLQRMSDAFLGDCNV</sequence>
<feature type="transmembrane region" description="Helical" evidence="1">
    <location>
        <begin position="47"/>
        <end position="66"/>
    </location>
</feature>
<feature type="transmembrane region" description="Helical" evidence="1">
    <location>
        <begin position="251"/>
        <end position="270"/>
    </location>
</feature>
<keyword evidence="1" id="KW-0472">Membrane</keyword>
<keyword evidence="1" id="KW-0812">Transmembrane</keyword>
<feature type="transmembrane region" description="Helical" evidence="1">
    <location>
        <begin position="183"/>
        <end position="201"/>
    </location>
</feature>
<organism evidence="2">
    <name type="scientific">Alexandrium monilatum</name>
    <dbReference type="NCBI Taxonomy" id="311494"/>
    <lineage>
        <taxon>Eukaryota</taxon>
        <taxon>Sar</taxon>
        <taxon>Alveolata</taxon>
        <taxon>Dinophyceae</taxon>
        <taxon>Gonyaulacales</taxon>
        <taxon>Pyrocystaceae</taxon>
        <taxon>Alexandrium</taxon>
    </lineage>
</organism>
<feature type="transmembrane region" description="Helical" evidence="1">
    <location>
        <begin position="78"/>
        <end position="103"/>
    </location>
</feature>
<feature type="transmembrane region" description="Helical" evidence="1">
    <location>
        <begin position="140"/>
        <end position="163"/>
    </location>
</feature>
<reference evidence="2" key="1">
    <citation type="submission" date="2021-01" db="EMBL/GenBank/DDBJ databases">
        <authorList>
            <person name="Corre E."/>
            <person name="Pelletier E."/>
            <person name="Niang G."/>
            <person name="Scheremetjew M."/>
            <person name="Finn R."/>
            <person name="Kale V."/>
            <person name="Holt S."/>
            <person name="Cochrane G."/>
            <person name="Meng A."/>
            <person name="Brown T."/>
            <person name="Cohen L."/>
        </authorList>
    </citation>
    <scope>NUCLEOTIDE SEQUENCE</scope>
    <source>
        <strain evidence="2">CCMP3105</strain>
    </source>
</reference>
<feature type="transmembrane region" description="Helical" evidence="1">
    <location>
        <begin position="213"/>
        <end position="231"/>
    </location>
</feature>
<feature type="transmembrane region" description="Helical" evidence="1">
    <location>
        <begin position="115"/>
        <end position="133"/>
    </location>
</feature>
<dbReference type="AlphaFoldDB" id="A0A7S4QCW6"/>
<dbReference type="EMBL" id="HBNR01027149">
    <property type="protein sequence ID" value="CAE4579702.1"/>
    <property type="molecule type" value="Transcribed_RNA"/>
</dbReference>
<keyword evidence="1" id="KW-1133">Transmembrane helix</keyword>
<proteinExistence type="predicted"/>
<name>A0A7S4QCW6_9DINO</name>
<accession>A0A7S4QCW6</accession>